<sequence>MADSTAPTAQINYGKIVEFFEDTRWDQLHERRLASLAFVCNANQQGFRIKDLPAIRSILARTLKLVKGQDGAQYLQAACTLVRLCGLPFQKYKSTDDVDSTPLITPLLSTLSGILDSDSCTSLKIEAAQSLIHIGSGYGQRHLEPDPNSEDPALRKSLSLSTGRTPLAQTAKSYRGSKPLTSVKQPLSPTLKGTLKNSLNGGSLLSRNQSLLAESGAVEAAVRGFERSARTGKKDSAGLIGEALLEMSFSTENAERMHAAGILEPISHVLETAPFGAEIIHTCVELLWNVLERCPSAREHRTLPEPEPEPVPDATRSDENSEEEDEEDEEEGEEMGAGVSGPENTEAGSETCGDGDGDGNGESCWQEGARALDYAEAGVSGGQGEGFEGGAEKGEIEEESGFEAARTEGGSGRDTGSGFRHSQGDAAASTDPSEGEIESAEPAESRREENGSEMQDEVVHQFETDEAILEVVESIVENDEATAPSFEDSRSDRPASNGEASSSGSGAQANGTGIADSGRNTPREPFTTDTLVTSLAGLMRRCIDRGYKKGDKELLNDLLIVAGILGGDAANLPSFAESGLLKLLIAVSCTPELVGGGGAGGILQVLDAEALESKKLAWPLVAACAHDETCRVSVIQSGFVITLLGYLHPGQEGLPKWTASQLHELQKPGCSCLSALIPLFPERIAECKGPEVLLQFLVAASDDALKQLAARALLACCADVAMKASVLQLGAIGVALDAFRSRGAPASLRQTALQIASSLCEGNEEAQREFRKEGGIQALHAELLQQIASGGQSPRALLATVLQHHIASGGQSPGALTATVLECVWRCVALNRKNLARFLVLEGLGLLLQLLESSRPEIWPGLLSCLADVTENPKAHPFFHEWRSPTSGECGAQIVIKVWDQANGGTSSSEELAGISPVTSLKDTIYGLFANLVFSTFPYLSHSDKAKLVAIEQHIQFQEGRAWADIERALAAAGVVPVEDDAAMLARRRAAVDAAARRVAEERARADQLASQEVAAREAAFYASLTRQREEEAAARRKKGTGTMTMRERHVSARASQFTAVH</sequence>
<dbReference type="SUPFAM" id="SSF48371">
    <property type="entry name" value="ARM repeat"/>
    <property type="match status" value="1"/>
</dbReference>
<organism evidence="3 4">
    <name type="scientific">Klebsormidium nitens</name>
    <name type="common">Green alga</name>
    <name type="synonym">Ulothrix nitens</name>
    <dbReference type="NCBI Taxonomy" id="105231"/>
    <lineage>
        <taxon>Eukaryota</taxon>
        <taxon>Viridiplantae</taxon>
        <taxon>Streptophyta</taxon>
        <taxon>Klebsormidiophyceae</taxon>
        <taxon>Klebsormidiales</taxon>
        <taxon>Klebsormidiaceae</taxon>
        <taxon>Klebsormidium</taxon>
    </lineage>
</organism>
<dbReference type="OrthoDB" id="550067at2759"/>
<dbReference type="InterPro" id="IPR016024">
    <property type="entry name" value="ARM-type_fold"/>
</dbReference>
<feature type="compositionally biased region" description="Gly residues" evidence="1">
    <location>
        <begin position="379"/>
        <end position="389"/>
    </location>
</feature>
<feature type="compositionally biased region" description="Low complexity" evidence="1">
    <location>
        <begin position="495"/>
        <end position="513"/>
    </location>
</feature>
<feature type="domain" description="Cilia- and flagella-associated protein 69 ARM repeats" evidence="2">
    <location>
        <begin position="816"/>
        <end position="902"/>
    </location>
</feature>
<feature type="region of interest" description="Disordered" evidence="1">
    <location>
        <begin position="379"/>
        <end position="456"/>
    </location>
</feature>
<feature type="compositionally biased region" description="Polar residues" evidence="1">
    <location>
        <begin position="179"/>
        <end position="188"/>
    </location>
</feature>
<name>A0A1Y1IFC5_KLENI</name>
<feature type="region of interest" description="Disordered" evidence="1">
    <location>
        <begin position="481"/>
        <end position="528"/>
    </location>
</feature>
<feature type="region of interest" description="Disordered" evidence="1">
    <location>
        <begin position="1032"/>
        <end position="1062"/>
    </location>
</feature>
<dbReference type="InterPro" id="IPR011989">
    <property type="entry name" value="ARM-like"/>
</dbReference>
<proteinExistence type="predicted"/>
<dbReference type="PANTHER" id="PTHR14716:SF0">
    <property type="entry name" value="CILIA- AND FLAGELLA-ASSOCIATED PROTEIN 69"/>
    <property type="match status" value="1"/>
</dbReference>
<feature type="domain" description="Cilia- and flagella-associated protein 69 ARM repeats" evidence="2">
    <location>
        <begin position="13"/>
        <end position="134"/>
    </location>
</feature>
<dbReference type="Gene3D" id="1.25.10.10">
    <property type="entry name" value="Leucine-rich Repeat Variant"/>
    <property type="match status" value="1"/>
</dbReference>
<feature type="region of interest" description="Disordered" evidence="1">
    <location>
        <begin position="172"/>
        <end position="192"/>
    </location>
</feature>
<dbReference type="PANTHER" id="PTHR14716">
    <property type="entry name" value="CILIA- AND FLAGELLA-ASSOCIATED PROTEIN 69"/>
    <property type="match status" value="1"/>
</dbReference>
<dbReference type="Pfam" id="PF21049">
    <property type="entry name" value="CFA69_ARM_rpt"/>
    <property type="match status" value="3"/>
</dbReference>
<evidence type="ECO:0000313" key="3">
    <source>
        <dbReference type="EMBL" id="GAQ87466.1"/>
    </source>
</evidence>
<protein>
    <recommendedName>
        <fullName evidence="2">Cilia- and flagella-associated protein 69 ARM repeats domain-containing protein</fullName>
    </recommendedName>
</protein>
<dbReference type="STRING" id="105231.A0A1Y1IFC5"/>
<dbReference type="AlphaFoldDB" id="A0A1Y1IFC5"/>
<evidence type="ECO:0000259" key="2">
    <source>
        <dbReference type="Pfam" id="PF21049"/>
    </source>
</evidence>
<evidence type="ECO:0000256" key="1">
    <source>
        <dbReference type="SAM" id="MobiDB-lite"/>
    </source>
</evidence>
<gene>
    <name evidence="3" type="ORF">KFL_003550050</name>
</gene>
<accession>A0A1Y1IFC5</accession>
<dbReference type="InterPro" id="IPR048732">
    <property type="entry name" value="CFA69"/>
</dbReference>
<dbReference type="InterPro" id="IPR048733">
    <property type="entry name" value="CFA69_ARM_dom"/>
</dbReference>
<keyword evidence="4" id="KW-1185">Reference proteome</keyword>
<feature type="compositionally biased region" description="Acidic residues" evidence="1">
    <location>
        <begin position="320"/>
        <end position="334"/>
    </location>
</feature>
<feature type="region of interest" description="Disordered" evidence="1">
    <location>
        <begin position="298"/>
        <end position="365"/>
    </location>
</feature>
<dbReference type="OMA" id="FIRRTAT"/>
<dbReference type="Proteomes" id="UP000054558">
    <property type="component" value="Unassembled WGS sequence"/>
</dbReference>
<reference evidence="3 4" key="1">
    <citation type="journal article" date="2014" name="Nat. Commun.">
        <title>Klebsormidium flaccidum genome reveals primary factors for plant terrestrial adaptation.</title>
        <authorList>
            <person name="Hori K."/>
            <person name="Maruyama F."/>
            <person name="Fujisawa T."/>
            <person name="Togashi T."/>
            <person name="Yamamoto N."/>
            <person name="Seo M."/>
            <person name="Sato S."/>
            <person name="Yamada T."/>
            <person name="Mori H."/>
            <person name="Tajima N."/>
            <person name="Moriyama T."/>
            <person name="Ikeuchi M."/>
            <person name="Watanabe M."/>
            <person name="Wada H."/>
            <person name="Kobayashi K."/>
            <person name="Saito M."/>
            <person name="Masuda T."/>
            <person name="Sasaki-Sekimoto Y."/>
            <person name="Mashiguchi K."/>
            <person name="Awai K."/>
            <person name="Shimojima M."/>
            <person name="Masuda S."/>
            <person name="Iwai M."/>
            <person name="Nobusawa T."/>
            <person name="Narise T."/>
            <person name="Kondo S."/>
            <person name="Saito H."/>
            <person name="Sato R."/>
            <person name="Murakawa M."/>
            <person name="Ihara Y."/>
            <person name="Oshima-Yamada Y."/>
            <person name="Ohtaka K."/>
            <person name="Satoh M."/>
            <person name="Sonobe K."/>
            <person name="Ishii M."/>
            <person name="Ohtani R."/>
            <person name="Kanamori-Sato M."/>
            <person name="Honoki R."/>
            <person name="Miyazaki D."/>
            <person name="Mochizuki H."/>
            <person name="Umetsu J."/>
            <person name="Higashi K."/>
            <person name="Shibata D."/>
            <person name="Kamiya Y."/>
            <person name="Sato N."/>
            <person name="Nakamura Y."/>
            <person name="Tabata S."/>
            <person name="Ida S."/>
            <person name="Kurokawa K."/>
            <person name="Ohta H."/>
        </authorList>
    </citation>
    <scope>NUCLEOTIDE SEQUENCE [LARGE SCALE GENOMIC DNA]</scope>
    <source>
        <strain evidence="3 4">NIES-2285</strain>
    </source>
</reference>
<evidence type="ECO:0000313" key="4">
    <source>
        <dbReference type="Proteomes" id="UP000054558"/>
    </source>
</evidence>
<feature type="domain" description="Cilia- and flagella-associated protein 69 ARM repeats" evidence="2">
    <location>
        <begin position="532"/>
        <end position="697"/>
    </location>
</feature>
<dbReference type="EMBL" id="DF237304">
    <property type="protein sequence ID" value="GAQ87466.1"/>
    <property type="molecule type" value="Genomic_DNA"/>
</dbReference>